<evidence type="ECO:0000313" key="3">
    <source>
        <dbReference type="Proteomes" id="UP000184020"/>
    </source>
</evidence>
<protein>
    <submittedName>
        <fullName evidence="2">Uncharacterized protein</fullName>
    </submittedName>
</protein>
<organism evidence="2 3">
    <name type="scientific">Flavobacterium micromati</name>
    <dbReference type="NCBI Taxonomy" id="229205"/>
    <lineage>
        <taxon>Bacteria</taxon>
        <taxon>Pseudomonadati</taxon>
        <taxon>Bacteroidota</taxon>
        <taxon>Flavobacteriia</taxon>
        <taxon>Flavobacteriales</taxon>
        <taxon>Flavobacteriaceae</taxon>
        <taxon>Flavobacterium</taxon>
    </lineage>
</organism>
<sequence length="148" mass="15906">MNATNLLAGLGGAVMLTILNESLKHINGDMPRIDLVGEEAMQKSAAYFGVEMDNKETLYEASLIGDLVSNTAYFSLISGEGKELWTKAASAGFFAGVGAINLPSKIGLDDEPVAKTNTTKAWTIGYYIIGALTTATLVRLIERFQNRQ</sequence>
<dbReference type="EMBL" id="FQWF01000004">
    <property type="protein sequence ID" value="SHG30771.1"/>
    <property type="molecule type" value="Genomic_DNA"/>
</dbReference>
<keyword evidence="1" id="KW-0472">Membrane</keyword>
<dbReference type="RefSeq" id="WP_073018191.1">
    <property type="nucleotide sequence ID" value="NZ_FQWF01000004.1"/>
</dbReference>
<keyword evidence="3" id="KW-1185">Reference proteome</keyword>
<proteinExistence type="predicted"/>
<evidence type="ECO:0000256" key="1">
    <source>
        <dbReference type="SAM" id="Phobius"/>
    </source>
</evidence>
<evidence type="ECO:0000313" key="2">
    <source>
        <dbReference type="EMBL" id="SHG30771.1"/>
    </source>
</evidence>
<name>A0A1M5IR84_9FLAO</name>
<dbReference type="Proteomes" id="UP000184020">
    <property type="component" value="Unassembled WGS sequence"/>
</dbReference>
<gene>
    <name evidence="2" type="ORF">SAMN05444372_104207</name>
</gene>
<dbReference type="STRING" id="229205.SAMN05444372_104207"/>
<keyword evidence="1" id="KW-1133">Transmembrane helix</keyword>
<dbReference type="AlphaFoldDB" id="A0A1M5IR84"/>
<reference evidence="3" key="1">
    <citation type="submission" date="2016-11" db="EMBL/GenBank/DDBJ databases">
        <authorList>
            <person name="Varghese N."/>
            <person name="Submissions S."/>
        </authorList>
    </citation>
    <scope>NUCLEOTIDE SEQUENCE [LARGE SCALE GENOMIC DNA]</scope>
    <source>
        <strain evidence="3">DSM 17659</strain>
    </source>
</reference>
<accession>A0A1M5IR84</accession>
<dbReference type="OrthoDB" id="677977at2"/>
<feature type="transmembrane region" description="Helical" evidence="1">
    <location>
        <begin position="124"/>
        <end position="141"/>
    </location>
</feature>
<keyword evidence="1" id="KW-0812">Transmembrane</keyword>